<evidence type="ECO:0000313" key="10">
    <source>
        <dbReference type="EMBL" id="GET41660.1"/>
    </source>
</evidence>
<keyword evidence="3" id="KW-0479">Metal-binding</keyword>
<dbReference type="AlphaFoldDB" id="A0AAV3XIC8"/>
<dbReference type="NCBIfam" id="NF040570">
    <property type="entry name" value="guided_TnpB"/>
    <property type="match status" value="1"/>
</dbReference>
<dbReference type="Pfam" id="PF12323">
    <property type="entry name" value="HTH_OrfB_IS605"/>
    <property type="match status" value="1"/>
</dbReference>
<keyword evidence="6" id="KW-0233">DNA recombination</keyword>
<evidence type="ECO:0000259" key="7">
    <source>
        <dbReference type="Pfam" id="PF01385"/>
    </source>
</evidence>
<organism evidence="10 11">
    <name type="scientific">Microseira wollei NIES-4236</name>
    <dbReference type="NCBI Taxonomy" id="2530354"/>
    <lineage>
        <taxon>Bacteria</taxon>
        <taxon>Bacillati</taxon>
        <taxon>Cyanobacteriota</taxon>
        <taxon>Cyanophyceae</taxon>
        <taxon>Oscillatoriophycideae</taxon>
        <taxon>Aerosakkonematales</taxon>
        <taxon>Aerosakkonemataceae</taxon>
        <taxon>Microseira</taxon>
    </lineage>
</organism>
<evidence type="ECO:0000259" key="8">
    <source>
        <dbReference type="Pfam" id="PF07282"/>
    </source>
</evidence>
<keyword evidence="2" id="KW-0815">Transposition</keyword>
<sequence length="440" mass="49738">MLLTYQYRLQPTTEQAATLSHWGELLRRHWNYTLGQRLDWLRRTRCQIDRCSLISEPIGDIPGSVDYYSQAADLKETKRLFPEYKDIYADCQQQNLMRLDKAWKRWLVPDKTGKRGGKPRFKKPGDICSLTFPRVNNPKAGAHLIGSTLKLSKIGEIPVILHRPIPDGFEIKQATIISKADGWYVSFSLEDNIVPSPIPVDEIKSACGIDVGLEKFLTTSSGEAVAVPQFYRKSTAVLARIQRQLSRKEKGSKNYSLQANKVARLHLHIARARKDFHYLVAHWLCVNYDLIGFEKLNIKGLARTRLAKSILDVAWGAFLNILQAVAVRRGKHTQEVDARGTSIECFNCGERVVKDLSVRVHNCPNCEVSLSRDLNASLVILKRTVGQPFAACGGKRGCTAREAGTLIREFKKPPPDRLSGWRWELSQKNTSISGRIVDSF</sequence>
<dbReference type="Proteomes" id="UP001050975">
    <property type="component" value="Unassembled WGS sequence"/>
</dbReference>
<comment type="caution">
    <text evidence="10">The sequence shown here is derived from an EMBL/GenBank/DDBJ whole genome shotgun (WGS) entry which is preliminary data.</text>
</comment>
<dbReference type="EMBL" id="BLAY01000130">
    <property type="protein sequence ID" value="GET41660.1"/>
    <property type="molecule type" value="Genomic_DNA"/>
</dbReference>
<dbReference type="GO" id="GO:0046872">
    <property type="term" value="F:metal ion binding"/>
    <property type="evidence" value="ECO:0007669"/>
    <property type="project" value="UniProtKB-KW"/>
</dbReference>
<keyword evidence="11" id="KW-1185">Reference proteome</keyword>
<dbReference type="InterPro" id="IPR001959">
    <property type="entry name" value="Transposase"/>
</dbReference>
<protein>
    <submittedName>
        <fullName evidence="10">Transposase</fullName>
    </submittedName>
</protein>
<evidence type="ECO:0000313" key="11">
    <source>
        <dbReference type="Proteomes" id="UP001050975"/>
    </source>
</evidence>
<dbReference type="Pfam" id="PF01385">
    <property type="entry name" value="OrfB_IS605"/>
    <property type="match status" value="1"/>
</dbReference>
<proteinExistence type="inferred from homology"/>
<dbReference type="InterPro" id="IPR021027">
    <property type="entry name" value="Transposase_put_HTH"/>
</dbReference>
<dbReference type="Pfam" id="PF07282">
    <property type="entry name" value="Cas12f1-like_TNB"/>
    <property type="match status" value="1"/>
</dbReference>
<dbReference type="GO" id="GO:0032196">
    <property type="term" value="P:transposition"/>
    <property type="evidence" value="ECO:0007669"/>
    <property type="project" value="UniProtKB-KW"/>
</dbReference>
<dbReference type="RefSeq" id="WP_307731589.1">
    <property type="nucleotide sequence ID" value="NZ_BLAY01000130.1"/>
</dbReference>
<evidence type="ECO:0000256" key="5">
    <source>
        <dbReference type="ARBA" id="ARBA00023125"/>
    </source>
</evidence>
<keyword evidence="4" id="KW-0862">Zinc</keyword>
<name>A0AAV3XIC8_9CYAN</name>
<dbReference type="GO" id="GO:0006310">
    <property type="term" value="P:DNA recombination"/>
    <property type="evidence" value="ECO:0007669"/>
    <property type="project" value="UniProtKB-KW"/>
</dbReference>
<reference evidence="10" key="1">
    <citation type="submission" date="2019-10" db="EMBL/GenBank/DDBJ databases">
        <title>Draft genome sequece of Microseira wollei NIES-4236.</title>
        <authorList>
            <person name="Yamaguchi H."/>
            <person name="Suzuki S."/>
            <person name="Kawachi M."/>
        </authorList>
    </citation>
    <scope>NUCLEOTIDE SEQUENCE</scope>
    <source>
        <strain evidence="10">NIES-4236</strain>
    </source>
</reference>
<evidence type="ECO:0000256" key="4">
    <source>
        <dbReference type="ARBA" id="ARBA00022833"/>
    </source>
</evidence>
<keyword evidence="5" id="KW-0238">DNA-binding</keyword>
<feature type="domain" description="Cas12f1-like TNB" evidence="8">
    <location>
        <begin position="315"/>
        <end position="380"/>
    </location>
</feature>
<evidence type="ECO:0000256" key="1">
    <source>
        <dbReference type="ARBA" id="ARBA00008761"/>
    </source>
</evidence>
<dbReference type="GO" id="GO:0003677">
    <property type="term" value="F:DNA binding"/>
    <property type="evidence" value="ECO:0007669"/>
    <property type="project" value="UniProtKB-KW"/>
</dbReference>
<accession>A0AAV3XIC8</accession>
<evidence type="ECO:0000256" key="2">
    <source>
        <dbReference type="ARBA" id="ARBA00022578"/>
    </source>
</evidence>
<gene>
    <name evidence="10" type="ORF">MiSe_64730</name>
</gene>
<feature type="domain" description="Probable transposase IS891/IS1136/IS1341" evidence="7">
    <location>
        <begin position="196"/>
        <end position="303"/>
    </location>
</feature>
<evidence type="ECO:0000256" key="6">
    <source>
        <dbReference type="ARBA" id="ARBA00023172"/>
    </source>
</evidence>
<evidence type="ECO:0000259" key="9">
    <source>
        <dbReference type="Pfam" id="PF12323"/>
    </source>
</evidence>
<dbReference type="InterPro" id="IPR010095">
    <property type="entry name" value="Cas12f1-like_TNB"/>
</dbReference>
<feature type="domain" description="Transposase putative helix-turn-helix" evidence="9">
    <location>
        <begin position="1"/>
        <end position="44"/>
    </location>
</feature>
<comment type="similarity">
    <text evidence="1">In the C-terminal section; belongs to the transposase 35 family.</text>
</comment>
<evidence type="ECO:0000256" key="3">
    <source>
        <dbReference type="ARBA" id="ARBA00022723"/>
    </source>
</evidence>